<keyword evidence="2" id="KW-0963">Cytoplasm</keyword>
<dbReference type="InterPro" id="IPR026720">
    <property type="entry name" value="CFAP91"/>
</dbReference>
<keyword evidence="7" id="KW-0175">Coiled coil</keyword>
<proteinExistence type="inferred from homology"/>
<dbReference type="Proteomes" id="UP000193411">
    <property type="component" value="Unassembled WGS sequence"/>
</dbReference>
<dbReference type="AlphaFoldDB" id="A0A1Y2HTP4"/>
<keyword evidence="11" id="KW-1185">Reference proteome</keyword>
<feature type="region of interest" description="Disordered" evidence="8">
    <location>
        <begin position="488"/>
        <end position="509"/>
    </location>
</feature>
<comment type="subcellular location">
    <subcellularLocation>
        <location evidence="1">Cytoplasm</location>
        <location evidence="1">Cytoskeleton</location>
        <location evidence="1">Cilium axoneme</location>
    </subcellularLocation>
</comment>
<dbReference type="InterPro" id="IPR032840">
    <property type="entry name" value="CFAP91_dom"/>
</dbReference>
<evidence type="ECO:0000256" key="2">
    <source>
        <dbReference type="ARBA" id="ARBA00022490"/>
    </source>
</evidence>
<evidence type="ECO:0000256" key="4">
    <source>
        <dbReference type="ARBA" id="ARBA00023273"/>
    </source>
</evidence>
<protein>
    <recommendedName>
        <fullName evidence="6">Cilia- and flagella-associated protein 91</fullName>
    </recommendedName>
</protein>
<reference evidence="10 11" key="1">
    <citation type="submission" date="2016-07" db="EMBL/GenBank/DDBJ databases">
        <title>Pervasive Adenine N6-methylation of Active Genes in Fungi.</title>
        <authorList>
            <consortium name="DOE Joint Genome Institute"/>
            <person name="Mondo S.J."/>
            <person name="Dannebaum R.O."/>
            <person name="Kuo R.C."/>
            <person name="Labutti K."/>
            <person name="Haridas S."/>
            <person name="Kuo A."/>
            <person name="Salamov A."/>
            <person name="Ahrendt S.R."/>
            <person name="Lipzen A."/>
            <person name="Sullivan W."/>
            <person name="Andreopoulos W.B."/>
            <person name="Clum A."/>
            <person name="Lindquist E."/>
            <person name="Daum C."/>
            <person name="Ramamoorthy G.K."/>
            <person name="Gryganskyi A."/>
            <person name="Culley D."/>
            <person name="Magnuson J.K."/>
            <person name="James T.Y."/>
            <person name="O'Malley M.A."/>
            <person name="Stajich J.E."/>
            <person name="Spatafora J.W."/>
            <person name="Visel A."/>
            <person name="Grigoriev I.V."/>
        </authorList>
    </citation>
    <scope>NUCLEOTIDE SEQUENCE [LARGE SCALE GENOMIC DNA]</scope>
    <source>
        <strain evidence="10 11">PL171</strain>
    </source>
</reference>
<evidence type="ECO:0000256" key="6">
    <source>
        <dbReference type="ARBA" id="ARBA00029555"/>
    </source>
</evidence>
<keyword evidence="3" id="KW-0206">Cytoskeleton</keyword>
<organism evidence="10 11">
    <name type="scientific">Catenaria anguillulae PL171</name>
    <dbReference type="NCBI Taxonomy" id="765915"/>
    <lineage>
        <taxon>Eukaryota</taxon>
        <taxon>Fungi</taxon>
        <taxon>Fungi incertae sedis</taxon>
        <taxon>Blastocladiomycota</taxon>
        <taxon>Blastocladiomycetes</taxon>
        <taxon>Blastocladiales</taxon>
        <taxon>Catenariaceae</taxon>
        <taxon>Catenaria</taxon>
    </lineage>
</organism>
<evidence type="ECO:0000256" key="8">
    <source>
        <dbReference type="SAM" id="MobiDB-lite"/>
    </source>
</evidence>
<name>A0A1Y2HTP4_9FUNG</name>
<dbReference type="STRING" id="765915.A0A1Y2HTP4"/>
<accession>A0A1Y2HTP4</accession>
<evidence type="ECO:0000313" key="11">
    <source>
        <dbReference type="Proteomes" id="UP000193411"/>
    </source>
</evidence>
<comment type="caution">
    <text evidence="10">The sequence shown here is derived from an EMBL/GenBank/DDBJ whole genome shotgun (WGS) entry which is preliminary data.</text>
</comment>
<evidence type="ECO:0000313" key="10">
    <source>
        <dbReference type="EMBL" id="ORZ37970.1"/>
    </source>
</evidence>
<comment type="similarity">
    <text evidence="5">Belongs to the CFAP91 family.</text>
</comment>
<evidence type="ECO:0000259" key="9">
    <source>
        <dbReference type="Pfam" id="PF14738"/>
    </source>
</evidence>
<dbReference type="PANTHER" id="PTHR22455:SF10">
    <property type="entry name" value="CILIA- AND FLAGELLA-ASSOCIATED PROTEIN 91"/>
    <property type="match status" value="1"/>
</dbReference>
<feature type="coiled-coil region" evidence="7">
    <location>
        <begin position="596"/>
        <end position="652"/>
    </location>
</feature>
<sequence length="914" mass="101469">MTSTMTRVQASRPQDYLYDPLYTVSCYNDHVKAWSSAQNVRAVILPNYDNMFSQVATHPPHSVEIRVSRVDPNLGHNRYVPLDPNPQVTGTNRFKYFRRPLIPYTENPGGQLVYVKQQQHADTVGLASTAVTPGTAADAAAATATGFTGSPGKPVSVGVQTMYRESGAQTDPYSPEYILASTSTSTRPEILALAHLKHGQGLPAGLQEVEMIERARAKREWEKTLPAVTDDASFQRRLRMMEAMELSEWAEREKEIKRLQDRRLAVLAAALDKRNRENESQAAAKMHAIWQRKLAEKDALRAKMDVRRVKELRKLQEKRKQVEGRLKKRDIIAEYASVTSDVYLPKMRKGIPTHTQSVMERVLAKRPTAVALAGQMQGGSSSAAFMDSVSGNSSALASAKATPGITRAAQPAVPLPALEHLESLFPASVTHASLAPPMLGSHMQTPASRKEAAMLAQLNAMDSKLREMKQRESQSQILLASGENRPRFLRPVPKPVERVPTPCTDAPDADEDARHQIALVIQRWLRGRRVQDEMLVGKSRRAHLIEELRLELQAEKIRLAAEEDQRRLRGPAALVGPPIATLADQVASTFEDTIQADFVGQQLDFLDREIKRLQDQQSLAAMAALAERARRMREAQEAGNRQRELAMRYEEDRKFRAIMQIHQGTVDSFLEEVVASSTQQAADMRARMRVRSAIDRAKGRVHDLTPWDKEKKEAASRDDAGQLPPETLVANLVSSFLFPETERRLVREQVAQAQQRYLLAAHRAVYGVLDEVVEAPLAGSQVPISEQLVDEYTSDLKQQSDSPQAKEFSISKSEEELVARLRPDLIVSNSDSSDDSLKLQQQNQEQPGMSAKILSHSFEDMLKLGTEVPLPASRPGSTLPPSTSASRPSTARAGRRAAGDSRPGSSSTSRHFGQ</sequence>
<evidence type="ECO:0000256" key="3">
    <source>
        <dbReference type="ARBA" id="ARBA00023212"/>
    </source>
</evidence>
<evidence type="ECO:0000256" key="5">
    <source>
        <dbReference type="ARBA" id="ARBA00029468"/>
    </source>
</evidence>
<dbReference type="EMBL" id="MCFL01000010">
    <property type="protein sequence ID" value="ORZ37970.1"/>
    <property type="molecule type" value="Genomic_DNA"/>
</dbReference>
<dbReference type="PANTHER" id="PTHR22455">
    <property type="entry name" value="CILIA- AND FLAGELLA-ASSOCIATED PROTEIN 91"/>
    <property type="match status" value="1"/>
</dbReference>
<dbReference type="OrthoDB" id="567787at2759"/>
<gene>
    <name evidence="10" type="ORF">BCR44DRAFT_120411</name>
</gene>
<feature type="region of interest" description="Disordered" evidence="8">
    <location>
        <begin position="827"/>
        <end position="848"/>
    </location>
</feature>
<feature type="region of interest" description="Disordered" evidence="8">
    <location>
        <begin position="864"/>
        <end position="914"/>
    </location>
</feature>
<evidence type="ECO:0000256" key="7">
    <source>
        <dbReference type="SAM" id="Coils"/>
    </source>
</evidence>
<evidence type="ECO:0000256" key="1">
    <source>
        <dbReference type="ARBA" id="ARBA00004430"/>
    </source>
</evidence>
<feature type="compositionally biased region" description="Low complexity" evidence="8">
    <location>
        <begin position="877"/>
        <end position="892"/>
    </location>
</feature>
<dbReference type="GO" id="GO:0005930">
    <property type="term" value="C:axoneme"/>
    <property type="evidence" value="ECO:0007669"/>
    <property type="project" value="UniProtKB-SubCell"/>
</dbReference>
<dbReference type="Pfam" id="PF14738">
    <property type="entry name" value="CFAP91"/>
    <property type="match status" value="1"/>
</dbReference>
<keyword evidence="4" id="KW-0966">Cell projection</keyword>
<feature type="domain" description="CFAP91" evidence="9">
    <location>
        <begin position="159"/>
        <end position="314"/>
    </location>
</feature>